<evidence type="ECO:0000313" key="4">
    <source>
        <dbReference type="Proteomes" id="UP000612282"/>
    </source>
</evidence>
<sequence length="242" mass="24953">MSYAVQQPPVAAPIAARRPAAVTTAVALLWAMAAAGLTYAISMVAVTPGVVSRFRDATSGSTAAENYVTVIWLVGALAPVLALLFVALFVVLGAALRRGSRSARLIAVGVCALGLVTGLGTLGILAVQRAGDPVSGSIAEALDQAYPSGWITLNFAVAIAQVVGYLVVGALLMVAPREYFASAPAFLAPGQFVAPPSQSEWAAPQTKPFVTGGSEPDQFSHPAVLPKSAPGQEDEYWSRPHE</sequence>
<comment type="caution">
    <text evidence="3">The sequence shown here is derived from an EMBL/GenBank/DDBJ whole genome shotgun (WGS) entry which is preliminary data.</text>
</comment>
<protein>
    <recommendedName>
        <fullName evidence="5">DUF2567 domain-containing protein</fullName>
    </recommendedName>
</protein>
<keyword evidence="4" id="KW-1185">Reference proteome</keyword>
<evidence type="ECO:0000256" key="1">
    <source>
        <dbReference type="SAM" id="MobiDB-lite"/>
    </source>
</evidence>
<feature type="region of interest" description="Disordered" evidence="1">
    <location>
        <begin position="197"/>
        <end position="242"/>
    </location>
</feature>
<dbReference type="EMBL" id="BOMG01000089">
    <property type="protein sequence ID" value="GID58730.1"/>
    <property type="molecule type" value="Genomic_DNA"/>
</dbReference>
<accession>A0ABQ3XJR7</accession>
<keyword evidence="2" id="KW-0472">Membrane</keyword>
<evidence type="ECO:0000256" key="2">
    <source>
        <dbReference type="SAM" id="Phobius"/>
    </source>
</evidence>
<reference evidence="3 4" key="1">
    <citation type="submission" date="2021-01" db="EMBL/GenBank/DDBJ databases">
        <title>Whole genome shotgun sequence of Actinoplanes couchii NBRC 106145.</title>
        <authorList>
            <person name="Komaki H."/>
            <person name="Tamura T."/>
        </authorList>
    </citation>
    <scope>NUCLEOTIDE SEQUENCE [LARGE SCALE GENOMIC DNA]</scope>
    <source>
        <strain evidence="3 4">NBRC 106145</strain>
    </source>
</reference>
<feature type="transmembrane region" description="Helical" evidence="2">
    <location>
        <begin position="105"/>
        <end position="130"/>
    </location>
</feature>
<keyword evidence="2" id="KW-1133">Transmembrane helix</keyword>
<proteinExistence type="predicted"/>
<dbReference type="Proteomes" id="UP000612282">
    <property type="component" value="Unassembled WGS sequence"/>
</dbReference>
<feature type="transmembrane region" description="Helical" evidence="2">
    <location>
        <begin position="70"/>
        <end position="93"/>
    </location>
</feature>
<name>A0ABQ3XJR7_9ACTN</name>
<evidence type="ECO:0008006" key="5">
    <source>
        <dbReference type="Google" id="ProtNLM"/>
    </source>
</evidence>
<keyword evidence="2" id="KW-0812">Transmembrane</keyword>
<feature type="transmembrane region" description="Helical" evidence="2">
    <location>
        <begin position="150"/>
        <end position="174"/>
    </location>
</feature>
<dbReference type="RefSeq" id="WP_310381222.1">
    <property type="nucleotide sequence ID" value="NZ_JAVDQL010000001.1"/>
</dbReference>
<feature type="transmembrane region" description="Helical" evidence="2">
    <location>
        <begin position="27"/>
        <end position="50"/>
    </location>
</feature>
<organism evidence="3 4">
    <name type="scientific">Actinoplanes couchii</name>
    <dbReference type="NCBI Taxonomy" id="403638"/>
    <lineage>
        <taxon>Bacteria</taxon>
        <taxon>Bacillati</taxon>
        <taxon>Actinomycetota</taxon>
        <taxon>Actinomycetes</taxon>
        <taxon>Micromonosporales</taxon>
        <taxon>Micromonosporaceae</taxon>
        <taxon>Actinoplanes</taxon>
    </lineage>
</organism>
<evidence type="ECO:0000313" key="3">
    <source>
        <dbReference type="EMBL" id="GID58730.1"/>
    </source>
</evidence>
<gene>
    <name evidence="3" type="ORF">Aco03nite_071340</name>
</gene>